<dbReference type="GO" id="GO:0003690">
    <property type="term" value="F:double-stranded DNA binding"/>
    <property type="evidence" value="ECO:0007669"/>
    <property type="project" value="TreeGrafter"/>
</dbReference>
<dbReference type="GO" id="GO:0035861">
    <property type="term" value="C:site of double-strand break"/>
    <property type="evidence" value="ECO:0007669"/>
    <property type="project" value="TreeGrafter"/>
</dbReference>
<dbReference type="Gene3D" id="1.10.10.10">
    <property type="entry name" value="Winged helix-like DNA-binding domain superfamily/Winged helix DNA-binding domain"/>
    <property type="match status" value="1"/>
</dbReference>
<keyword evidence="3" id="KW-1185">Reference proteome</keyword>
<dbReference type="InterPro" id="IPR011991">
    <property type="entry name" value="ArsR-like_HTH"/>
</dbReference>
<gene>
    <name evidence="2" type="ORF">EAG_13553</name>
</gene>
<evidence type="ECO:0000313" key="2">
    <source>
        <dbReference type="EMBL" id="EFN65463.1"/>
    </source>
</evidence>
<dbReference type="STRING" id="104421.E2AM76"/>
<dbReference type="Gene3D" id="1.10.10.1450">
    <property type="match status" value="1"/>
</dbReference>
<dbReference type="GO" id="GO:0000014">
    <property type="term" value="F:single-stranded DNA endodeoxyribonuclease activity"/>
    <property type="evidence" value="ECO:0007669"/>
    <property type="project" value="TreeGrafter"/>
</dbReference>
<dbReference type="GO" id="GO:0006303">
    <property type="term" value="P:double-strand break repair via nonhomologous end joining"/>
    <property type="evidence" value="ECO:0007669"/>
    <property type="project" value="TreeGrafter"/>
</dbReference>
<dbReference type="Pfam" id="PF17906">
    <property type="entry name" value="HTH_48"/>
    <property type="match status" value="1"/>
</dbReference>
<dbReference type="PANTHER" id="PTHR46060">
    <property type="entry name" value="MARINER MOS1 TRANSPOSASE-LIKE PROTEIN"/>
    <property type="match status" value="1"/>
</dbReference>
<dbReference type="GO" id="GO:0046975">
    <property type="term" value="F:histone H3K36 methyltransferase activity"/>
    <property type="evidence" value="ECO:0007669"/>
    <property type="project" value="TreeGrafter"/>
</dbReference>
<name>E2AM76_CAMFO</name>
<dbReference type="GO" id="GO:0000793">
    <property type="term" value="C:condensed chromosome"/>
    <property type="evidence" value="ECO:0007669"/>
    <property type="project" value="TreeGrafter"/>
</dbReference>
<dbReference type="Proteomes" id="UP000000311">
    <property type="component" value="Unassembled WGS sequence"/>
</dbReference>
<dbReference type="GO" id="GO:0042800">
    <property type="term" value="F:histone H3K4 methyltransferase activity"/>
    <property type="evidence" value="ECO:0007669"/>
    <property type="project" value="TreeGrafter"/>
</dbReference>
<feature type="non-terminal residue" evidence="2">
    <location>
        <position position="170"/>
    </location>
</feature>
<keyword evidence="2" id="KW-0489">Methyltransferase</keyword>
<dbReference type="InterPro" id="IPR036397">
    <property type="entry name" value="RNaseH_sf"/>
</dbReference>
<dbReference type="EMBL" id="GL440723">
    <property type="protein sequence ID" value="EFN65463.1"/>
    <property type="molecule type" value="Genomic_DNA"/>
</dbReference>
<evidence type="ECO:0000259" key="1">
    <source>
        <dbReference type="Pfam" id="PF17906"/>
    </source>
</evidence>
<reference evidence="2 3" key="1">
    <citation type="journal article" date="2010" name="Science">
        <title>Genomic comparison of the ants Camponotus floridanus and Harpegnathos saltator.</title>
        <authorList>
            <person name="Bonasio R."/>
            <person name="Zhang G."/>
            <person name="Ye C."/>
            <person name="Mutti N.S."/>
            <person name="Fang X."/>
            <person name="Qin N."/>
            <person name="Donahue G."/>
            <person name="Yang P."/>
            <person name="Li Q."/>
            <person name="Li C."/>
            <person name="Zhang P."/>
            <person name="Huang Z."/>
            <person name="Berger S.L."/>
            <person name="Reinberg D."/>
            <person name="Wang J."/>
            <person name="Liebig J."/>
        </authorList>
    </citation>
    <scope>NUCLEOTIDE SEQUENCE [LARGE SCALE GENOMIC DNA]</scope>
    <source>
        <strain evidence="3">C129</strain>
    </source>
</reference>
<organism evidence="3">
    <name type="scientific">Camponotus floridanus</name>
    <name type="common">Florida carpenter ant</name>
    <dbReference type="NCBI Taxonomy" id="104421"/>
    <lineage>
        <taxon>Eukaryota</taxon>
        <taxon>Metazoa</taxon>
        <taxon>Ecdysozoa</taxon>
        <taxon>Arthropoda</taxon>
        <taxon>Hexapoda</taxon>
        <taxon>Insecta</taxon>
        <taxon>Pterygota</taxon>
        <taxon>Neoptera</taxon>
        <taxon>Endopterygota</taxon>
        <taxon>Hymenoptera</taxon>
        <taxon>Apocrita</taxon>
        <taxon>Aculeata</taxon>
        <taxon>Formicoidea</taxon>
        <taxon>Formicidae</taxon>
        <taxon>Formicinae</taxon>
        <taxon>Camponotus</taxon>
    </lineage>
</organism>
<dbReference type="AlphaFoldDB" id="E2AM76"/>
<dbReference type="GO" id="GO:0015074">
    <property type="term" value="P:DNA integration"/>
    <property type="evidence" value="ECO:0007669"/>
    <property type="project" value="TreeGrafter"/>
</dbReference>
<dbReference type="InterPro" id="IPR052709">
    <property type="entry name" value="Transposase-MT_Hybrid"/>
</dbReference>
<dbReference type="GO" id="GO:0000729">
    <property type="term" value="P:DNA double-strand break processing"/>
    <property type="evidence" value="ECO:0007669"/>
    <property type="project" value="TreeGrafter"/>
</dbReference>
<dbReference type="GO" id="GO:0003697">
    <property type="term" value="F:single-stranded DNA binding"/>
    <property type="evidence" value="ECO:0007669"/>
    <property type="project" value="TreeGrafter"/>
</dbReference>
<feature type="domain" description="Mos1 transposase HTH" evidence="1">
    <location>
        <begin position="2"/>
        <end position="51"/>
    </location>
</feature>
<dbReference type="CDD" id="cd00090">
    <property type="entry name" value="HTH_ARSR"/>
    <property type="match status" value="1"/>
</dbReference>
<feature type="non-terminal residue" evidence="2">
    <location>
        <position position="1"/>
    </location>
</feature>
<sequence>NKRHLLELLIYFFNLKKSAAEAHQLLVEAYGEAALSERSCREWFHKFKNGEFDVEDKERSGRPKVYENAELEALLEEDSCQTQEELALTLGVTQQAISHRLKSLGMIQKQGNWVPYELKPRNVERRFCTCEMLLARHKRKGFLHRIVTGDEKWIHYDNPKKRKSWGPRGH</sequence>
<keyword evidence="2" id="KW-0808">Transferase</keyword>
<dbReference type="InterPro" id="IPR036388">
    <property type="entry name" value="WH-like_DNA-bd_sf"/>
</dbReference>
<dbReference type="InParanoid" id="E2AM76"/>
<evidence type="ECO:0000313" key="3">
    <source>
        <dbReference type="Proteomes" id="UP000000311"/>
    </source>
</evidence>
<dbReference type="OMA" id="CTCEMLL"/>
<dbReference type="GO" id="GO:0044774">
    <property type="term" value="P:mitotic DNA integrity checkpoint signaling"/>
    <property type="evidence" value="ECO:0007669"/>
    <property type="project" value="TreeGrafter"/>
</dbReference>
<dbReference type="InterPro" id="IPR041426">
    <property type="entry name" value="Mos1_HTH"/>
</dbReference>
<dbReference type="GO" id="GO:0032259">
    <property type="term" value="P:methylation"/>
    <property type="evidence" value="ECO:0007669"/>
    <property type="project" value="UniProtKB-KW"/>
</dbReference>
<dbReference type="GO" id="GO:0031297">
    <property type="term" value="P:replication fork processing"/>
    <property type="evidence" value="ECO:0007669"/>
    <property type="project" value="TreeGrafter"/>
</dbReference>
<proteinExistence type="predicted"/>
<dbReference type="GO" id="GO:0044547">
    <property type="term" value="F:DNA topoisomerase binding"/>
    <property type="evidence" value="ECO:0007669"/>
    <property type="project" value="TreeGrafter"/>
</dbReference>
<dbReference type="Gene3D" id="3.30.420.10">
    <property type="entry name" value="Ribonuclease H-like superfamily/Ribonuclease H"/>
    <property type="match status" value="1"/>
</dbReference>
<dbReference type="OrthoDB" id="10032414at2759"/>
<dbReference type="PANTHER" id="PTHR46060:SF2">
    <property type="entry name" value="HISTONE-LYSINE N-METHYLTRANSFERASE SETMAR"/>
    <property type="match status" value="1"/>
</dbReference>
<protein>
    <submittedName>
        <fullName evidence="2">Histone-lysine N-methyltransferase SETMAR</fullName>
    </submittedName>
</protein>
<accession>E2AM76</accession>
<dbReference type="GO" id="GO:0005634">
    <property type="term" value="C:nucleus"/>
    <property type="evidence" value="ECO:0007669"/>
    <property type="project" value="TreeGrafter"/>
</dbReference>